<protein>
    <recommendedName>
        <fullName evidence="4">Nicotinate-nucleotide adenylyltransferase</fullName>
    </recommendedName>
</protein>
<sequence>MKTMILGLLFMGMALPSYAQDVLYEAKLKKEDVPTVVVDAVERDYPGLTVDEYTAVPVEYVENDVFLNKNLLKNRDYETYEISLVGNGENLDATYNKRGKRVSVTERLINVAPPMEVRETLAKTYPGWTIKEDSYKMTSYHGDTVRSRYRFELKKGNQTKKVYIDEQGNILNRSFV</sequence>
<dbReference type="Gene3D" id="3.10.450.360">
    <property type="match status" value="1"/>
</dbReference>
<dbReference type="Proteomes" id="UP001200642">
    <property type="component" value="Unassembled WGS sequence"/>
</dbReference>
<dbReference type="AlphaFoldDB" id="A0AAE3EVS4"/>
<name>A0AAE3EVS4_9FLAO</name>
<feature type="signal peptide" evidence="1">
    <location>
        <begin position="1"/>
        <end position="19"/>
    </location>
</feature>
<accession>A0AAE3EVS4</accession>
<keyword evidence="3" id="KW-1185">Reference proteome</keyword>
<dbReference type="SUPFAM" id="SSF160574">
    <property type="entry name" value="BT0923-like"/>
    <property type="match status" value="1"/>
</dbReference>
<comment type="caution">
    <text evidence="2">The sequence shown here is derived from an EMBL/GenBank/DDBJ whole genome shotgun (WGS) entry which is preliminary data.</text>
</comment>
<evidence type="ECO:0000313" key="2">
    <source>
        <dbReference type="EMBL" id="MCG2461238.1"/>
    </source>
</evidence>
<evidence type="ECO:0000256" key="1">
    <source>
        <dbReference type="SAM" id="SignalP"/>
    </source>
</evidence>
<gene>
    <name evidence="2" type="ORF">K8352_10800</name>
</gene>
<keyword evidence="1" id="KW-0732">Signal</keyword>
<evidence type="ECO:0008006" key="4">
    <source>
        <dbReference type="Google" id="ProtNLM"/>
    </source>
</evidence>
<dbReference type="RefSeq" id="WP_317902384.1">
    <property type="nucleotide sequence ID" value="NZ_JAIRBC010000014.1"/>
</dbReference>
<evidence type="ECO:0000313" key="3">
    <source>
        <dbReference type="Proteomes" id="UP001200642"/>
    </source>
</evidence>
<organism evidence="2 3">
    <name type="scientific">Cerina litoralis</name>
    <dbReference type="NCBI Taxonomy" id="2874477"/>
    <lineage>
        <taxon>Bacteria</taxon>
        <taxon>Pseudomonadati</taxon>
        <taxon>Bacteroidota</taxon>
        <taxon>Flavobacteriia</taxon>
        <taxon>Flavobacteriales</taxon>
        <taxon>Flavobacteriaceae</taxon>
        <taxon>Cerina</taxon>
    </lineage>
</organism>
<proteinExistence type="predicted"/>
<reference evidence="2" key="1">
    <citation type="submission" date="2023-02" db="EMBL/GenBank/DDBJ databases">
        <title>Genome of Flavobacteriaceae gen. nov. sp. strain F89.</title>
        <authorList>
            <person name="Wang Y."/>
        </authorList>
    </citation>
    <scope>NUCLEOTIDE SEQUENCE</scope>
    <source>
        <strain evidence="2">F89</strain>
    </source>
</reference>
<feature type="chain" id="PRO_5042054418" description="Nicotinate-nucleotide adenylyltransferase" evidence="1">
    <location>
        <begin position="20"/>
        <end position="176"/>
    </location>
</feature>
<dbReference type="EMBL" id="JAIRBC010000014">
    <property type="protein sequence ID" value="MCG2461238.1"/>
    <property type="molecule type" value="Genomic_DNA"/>
</dbReference>